<keyword evidence="4" id="KW-1185">Reference proteome</keyword>
<dbReference type="SUPFAM" id="SSF50494">
    <property type="entry name" value="Trypsin-like serine proteases"/>
    <property type="match status" value="1"/>
</dbReference>
<dbReference type="InterPro" id="IPR001254">
    <property type="entry name" value="Trypsin_dom"/>
</dbReference>
<keyword evidence="1" id="KW-0732">Signal</keyword>
<dbReference type="Proteomes" id="UP000254889">
    <property type="component" value="Chromosome"/>
</dbReference>
<dbReference type="InterPro" id="IPR009003">
    <property type="entry name" value="Peptidase_S1_PA"/>
</dbReference>
<evidence type="ECO:0000313" key="4">
    <source>
        <dbReference type="Proteomes" id="UP000254889"/>
    </source>
</evidence>
<dbReference type="InterPro" id="IPR051333">
    <property type="entry name" value="CLIP_Serine_Protease"/>
</dbReference>
<dbReference type="OrthoDB" id="267336at2"/>
<protein>
    <submittedName>
        <fullName evidence="3">S1 family peptidase</fullName>
    </submittedName>
</protein>
<dbReference type="InterPro" id="IPR018114">
    <property type="entry name" value="TRYPSIN_HIS"/>
</dbReference>
<feature type="signal peptide" evidence="1">
    <location>
        <begin position="1"/>
        <end position="24"/>
    </location>
</feature>
<dbReference type="Pfam" id="PF00089">
    <property type="entry name" value="Trypsin"/>
    <property type="match status" value="1"/>
</dbReference>
<feature type="chain" id="PRO_5016789735" evidence="1">
    <location>
        <begin position="25"/>
        <end position="253"/>
    </location>
</feature>
<dbReference type="Gene3D" id="2.40.10.10">
    <property type="entry name" value="Trypsin-like serine proteases"/>
    <property type="match status" value="1"/>
</dbReference>
<dbReference type="InterPro" id="IPR001314">
    <property type="entry name" value="Peptidase_S1A"/>
</dbReference>
<evidence type="ECO:0000256" key="1">
    <source>
        <dbReference type="SAM" id="SignalP"/>
    </source>
</evidence>
<dbReference type="InterPro" id="IPR043504">
    <property type="entry name" value="Peptidase_S1_PA_chymotrypsin"/>
</dbReference>
<accession>A0A345ZRX9</accession>
<dbReference type="PRINTS" id="PR00722">
    <property type="entry name" value="CHYMOTRYPSIN"/>
</dbReference>
<sequence length="253" mass="26381">MLRARIAAPALAFTFIHLLTPASAMTGNAPPATGWAARPIVMLVDEREDLCTGTALARDLVLTAAHCVTRPVRYEVKAYQGGQPIPVRSIARHPNFDPASYAASRATADIALLKLAAPLPDIVVPAALARPRRVNAGETLTIAGFGVTIAGTPRGLGIPRMAKLTVTGKPGSLQVRLVDARTRNVSAGLGGCTGDSGAPAFDGEGPLVIGVVSWSTAPQDNEGCGGLTGVTPLLNYRSWIVETARKFNSRISE</sequence>
<dbReference type="PROSITE" id="PS00134">
    <property type="entry name" value="TRYPSIN_HIS"/>
    <property type="match status" value="1"/>
</dbReference>
<evidence type="ECO:0000259" key="2">
    <source>
        <dbReference type="PROSITE" id="PS50240"/>
    </source>
</evidence>
<name>A0A345ZRX9_9HYPH</name>
<dbReference type="GO" id="GO:0006508">
    <property type="term" value="P:proteolysis"/>
    <property type="evidence" value="ECO:0007669"/>
    <property type="project" value="InterPro"/>
</dbReference>
<dbReference type="AlphaFoldDB" id="A0A345ZRX9"/>
<dbReference type="SMART" id="SM00020">
    <property type="entry name" value="Tryp_SPc"/>
    <property type="match status" value="1"/>
</dbReference>
<gene>
    <name evidence="3" type="ORF">DW352_03570</name>
</gene>
<dbReference type="PANTHER" id="PTHR24260">
    <property type="match status" value="1"/>
</dbReference>
<organism evidence="3 4">
    <name type="scientific">Pseudolabrys taiwanensis</name>
    <dbReference type="NCBI Taxonomy" id="331696"/>
    <lineage>
        <taxon>Bacteria</taxon>
        <taxon>Pseudomonadati</taxon>
        <taxon>Pseudomonadota</taxon>
        <taxon>Alphaproteobacteria</taxon>
        <taxon>Hyphomicrobiales</taxon>
        <taxon>Xanthobacteraceae</taxon>
        <taxon>Pseudolabrys</taxon>
    </lineage>
</organism>
<dbReference type="PANTHER" id="PTHR24260:SF136">
    <property type="entry name" value="GH08193P-RELATED"/>
    <property type="match status" value="1"/>
</dbReference>
<dbReference type="KEGG" id="ptaw:DW352_03570"/>
<dbReference type="GO" id="GO:0004252">
    <property type="term" value="F:serine-type endopeptidase activity"/>
    <property type="evidence" value="ECO:0007669"/>
    <property type="project" value="InterPro"/>
</dbReference>
<feature type="domain" description="Peptidase S1" evidence="2">
    <location>
        <begin position="25"/>
        <end position="245"/>
    </location>
</feature>
<reference evidence="3 4" key="1">
    <citation type="submission" date="2018-07" db="EMBL/GenBank/DDBJ databases">
        <authorList>
            <person name="Quirk P.G."/>
            <person name="Krulwich T.A."/>
        </authorList>
    </citation>
    <scope>NUCLEOTIDE SEQUENCE [LARGE SCALE GENOMIC DNA]</scope>
    <source>
        <strain evidence="3 4">CC-BB4</strain>
    </source>
</reference>
<proteinExistence type="predicted"/>
<dbReference type="EMBL" id="CP031417">
    <property type="protein sequence ID" value="AXK79676.1"/>
    <property type="molecule type" value="Genomic_DNA"/>
</dbReference>
<evidence type="ECO:0000313" key="3">
    <source>
        <dbReference type="EMBL" id="AXK79676.1"/>
    </source>
</evidence>
<dbReference type="PROSITE" id="PS50240">
    <property type="entry name" value="TRYPSIN_DOM"/>
    <property type="match status" value="1"/>
</dbReference>